<dbReference type="AlphaFoldDB" id="A0A437MSC1"/>
<dbReference type="RefSeq" id="WP_127704892.1">
    <property type="nucleotide sequence ID" value="NZ_SACK01000004.1"/>
</dbReference>
<keyword evidence="3" id="KW-1185">Reference proteome</keyword>
<gene>
    <name evidence="2" type="ORF">EOD41_11140</name>
</gene>
<dbReference type="EMBL" id="SACK01000004">
    <property type="protein sequence ID" value="RVU00550.1"/>
    <property type="molecule type" value="Genomic_DNA"/>
</dbReference>
<evidence type="ECO:0000256" key="1">
    <source>
        <dbReference type="SAM" id="MobiDB-lite"/>
    </source>
</evidence>
<feature type="region of interest" description="Disordered" evidence="1">
    <location>
        <begin position="1"/>
        <end position="66"/>
    </location>
</feature>
<comment type="caution">
    <text evidence="2">The sequence shown here is derived from an EMBL/GenBank/DDBJ whole genome shotgun (WGS) entry which is preliminary data.</text>
</comment>
<name>A0A437MSC1_9SPHI</name>
<accession>A0A437MSC1</accession>
<organism evidence="2 3">
    <name type="scientific">Mucilaginibacter limnophilus</name>
    <dbReference type="NCBI Taxonomy" id="1932778"/>
    <lineage>
        <taxon>Bacteria</taxon>
        <taxon>Pseudomonadati</taxon>
        <taxon>Bacteroidota</taxon>
        <taxon>Sphingobacteriia</taxon>
        <taxon>Sphingobacteriales</taxon>
        <taxon>Sphingobacteriaceae</taxon>
        <taxon>Mucilaginibacter</taxon>
    </lineage>
</organism>
<dbReference type="Proteomes" id="UP000282759">
    <property type="component" value="Unassembled WGS sequence"/>
</dbReference>
<reference evidence="2 3" key="1">
    <citation type="submission" date="2019-01" db="EMBL/GenBank/DDBJ databases">
        <authorList>
            <person name="Chen W.-M."/>
        </authorList>
    </citation>
    <scope>NUCLEOTIDE SEQUENCE [LARGE SCALE GENOMIC DNA]</scope>
    <source>
        <strain evidence="2 3">YBJ-36</strain>
    </source>
</reference>
<protein>
    <submittedName>
        <fullName evidence="2">Uncharacterized protein</fullName>
    </submittedName>
</protein>
<proteinExistence type="predicted"/>
<evidence type="ECO:0000313" key="2">
    <source>
        <dbReference type="EMBL" id="RVU00550.1"/>
    </source>
</evidence>
<evidence type="ECO:0000313" key="3">
    <source>
        <dbReference type="Proteomes" id="UP000282759"/>
    </source>
</evidence>
<feature type="compositionally biased region" description="Acidic residues" evidence="1">
    <location>
        <begin position="36"/>
        <end position="66"/>
    </location>
</feature>
<sequence length="66" mass="7495">MGAPKKPANKKIDPKNAGPKKPGLADSPKPQKKVIEDDDDFEEQLDDLDGYESFDDYDDDDDDYKY</sequence>